<dbReference type="Gene3D" id="3.40.640.10">
    <property type="entry name" value="Type I PLP-dependent aspartate aminotransferase-like (Major domain)"/>
    <property type="match status" value="1"/>
</dbReference>
<dbReference type="SUPFAM" id="SSF53383">
    <property type="entry name" value="PLP-dependent transferases"/>
    <property type="match status" value="1"/>
</dbReference>
<comment type="cofactor">
    <cofactor evidence="1 7">
        <name>pyridoxal 5'-phosphate</name>
        <dbReference type="ChEBI" id="CHEBI:597326"/>
    </cofactor>
</comment>
<comment type="similarity">
    <text evidence="2 8">Belongs to the class-V pyridoxal-phosphate-dependent aminotransferase family. Csd subfamily.</text>
</comment>
<dbReference type="NCBIfam" id="TIGR01979">
    <property type="entry name" value="sufS"/>
    <property type="match status" value="1"/>
</dbReference>
<evidence type="ECO:0000256" key="1">
    <source>
        <dbReference type="ARBA" id="ARBA00001933"/>
    </source>
</evidence>
<accession>A0A316ACH9</accession>
<dbReference type="GO" id="GO:0030170">
    <property type="term" value="F:pyridoxal phosphate binding"/>
    <property type="evidence" value="ECO:0007669"/>
    <property type="project" value="UniProtKB-UniRule"/>
</dbReference>
<evidence type="ECO:0000256" key="3">
    <source>
        <dbReference type="ARBA" id="ARBA00012239"/>
    </source>
</evidence>
<reference evidence="11 12" key="1">
    <citation type="submission" date="2018-03" db="EMBL/GenBank/DDBJ databases">
        <title>Genomic Encyclopedia of Archaeal and Bacterial Type Strains, Phase II (KMG-II): from individual species to whole genera.</title>
        <authorList>
            <person name="Goeker M."/>
        </authorList>
    </citation>
    <scope>NUCLEOTIDE SEQUENCE [LARGE SCALE GENOMIC DNA]</scope>
    <source>
        <strain evidence="11 12">DSM 44889</strain>
    </source>
</reference>
<dbReference type="RefSeq" id="WP_245961953.1">
    <property type="nucleotide sequence ID" value="NZ_QGDQ01000037.1"/>
</dbReference>
<evidence type="ECO:0000256" key="4">
    <source>
        <dbReference type="ARBA" id="ARBA00022679"/>
    </source>
</evidence>
<dbReference type="InterPro" id="IPR015424">
    <property type="entry name" value="PyrdxlP-dep_Trfase"/>
</dbReference>
<evidence type="ECO:0000256" key="2">
    <source>
        <dbReference type="ARBA" id="ARBA00010447"/>
    </source>
</evidence>
<feature type="compositionally biased region" description="Low complexity" evidence="9">
    <location>
        <begin position="1"/>
        <end position="20"/>
    </location>
</feature>
<dbReference type="InterPro" id="IPR000192">
    <property type="entry name" value="Aminotrans_V_dom"/>
</dbReference>
<dbReference type="Proteomes" id="UP000245469">
    <property type="component" value="Unassembled WGS sequence"/>
</dbReference>
<name>A0A316ACH9_9ACTN</name>
<evidence type="ECO:0000259" key="10">
    <source>
        <dbReference type="Pfam" id="PF00266"/>
    </source>
</evidence>
<dbReference type="Pfam" id="PF00266">
    <property type="entry name" value="Aminotran_5"/>
    <property type="match status" value="1"/>
</dbReference>
<protein>
    <recommendedName>
        <fullName evidence="3 8">Cysteine desulfurase</fullName>
        <ecNumber evidence="3 8">2.8.1.7</ecNumber>
    </recommendedName>
</protein>
<evidence type="ECO:0000256" key="7">
    <source>
        <dbReference type="RuleBase" id="RU004504"/>
    </source>
</evidence>
<evidence type="ECO:0000256" key="6">
    <source>
        <dbReference type="ARBA" id="ARBA00050776"/>
    </source>
</evidence>
<dbReference type="PANTHER" id="PTHR43586">
    <property type="entry name" value="CYSTEINE DESULFURASE"/>
    <property type="match status" value="1"/>
</dbReference>
<dbReference type="InterPro" id="IPR015422">
    <property type="entry name" value="PyrdxlP-dep_Trfase_small"/>
</dbReference>
<organism evidence="11 12">
    <name type="scientific">Quadrisphaera granulorum</name>
    <dbReference type="NCBI Taxonomy" id="317664"/>
    <lineage>
        <taxon>Bacteria</taxon>
        <taxon>Bacillati</taxon>
        <taxon>Actinomycetota</taxon>
        <taxon>Actinomycetes</taxon>
        <taxon>Kineosporiales</taxon>
        <taxon>Kineosporiaceae</taxon>
        <taxon>Quadrisphaera</taxon>
    </lineage>
</organism>
<gene>
    <name evidence="11" type="ORF">BXY45_13720</name>
</gene>
<evidence type="ECO:0000256" key="9">
    <source>
        <dbReference type="SAM" id="MobiDB-lite"/>
    </source>
</evidence>
<keyword evidence="12" id="KW-1185">Reference proteome</keyword>
<dbReference type="CDD" id="cd06453">
    <property type="entry name" value="SufS_like"/>
    <property type="match status" value="1"/>
</dbReference>
<dbReference type="EC" id="2.8.1.7" evidence="3 8"/>
<dbReference type="PROSITE" id="PS00595">
    <property type="entry name" value="AA_TRANSFER_CLASS_5"/>
    <property type="match status" value="1"/>
</dbReference>
<dbReference type="AlphaFoldDB" id="A0A316ACH9"/>
<keyword evidence="4 8" id="KW-0808">Transferase</keyword>
<dbReference type="GO" id="GO:0006534">
    <property type="term" value="P:cysteine metabolic process"/>
    <property type="evidence" value="ECO:0007669"/>
    <property type="project" value="UniProtKB-UniRule"/>
</dbReference>
<dbReference type="InterPro" id="IPR020578">
    <property type="entry name" value="Aminotrans_V_PyrdxlP_BS"/>
</dbReference>
<comment type="caution">
    <text evidence="11">The sequence shown here is derived from an EMBL/GenBank/DDBJ whole genome shotgun (WGS) entry which is preliminary data.</text>
</comment>
<sequence length="459" mass="47815">MSTTPATADQTAPQTAQQAAGKPVFDPAAVRDDFPLLGVEVNGEPLVYLDSAATSQRPRAVLDAERRFLETVNSAVHRGAHTLAAEATELFEGARATVAGFVGAEPEQLVWTSGATAGLNLVAYSLGNAAAGRAVPGHEDAVRQWVPGPGDDIVVTEAEHHANLVPWLELAARTGAAVRAIPVHDDGTLDLDAAGALLTPRTRVLAFSHVSNVLGVVNPVEQLVALAREATGGTALTVLDACQSAPHLPLDLPALGVDVAVFSGHKVLGPNGIGALYGRAEVLEALPPFLLGGSMITTVTLEGAEYLPPPQRFEAGTQPVSQAVALAAAVDYQRAVADRFGTDALLAHERALERQLRHGLRELPGIRLLGDAAGTDDGTVERVALQAFEVDGVHAHDVGQLLDARGVAVRVGHHCAQPLHRRFGTTASVRASAGIYTTAHDVDVFLDALSGVRSYFGVA</sequence>
<comment type="catalytic activity">
    <reaction evidence="6 8">
        <text>(sulfur carrier)-H + L-cysteine = (sulfur carrier)-SH + L-alanine</text>
        <dbReference type="Rhea" id="RHEA:43892"/>
        <dbReference type="Rhea" id="RHEA-COMP:14737"/>
        <dbReference type="Rhea" id="RHEA-COMP:14739"/>
        <dbReference type="ChEBI" id="CHEBI:29917"/>
        <dbReference type="ChEBI" id="CHEBI:35235"/>
        <dbReference type="ChEBI" id="CHEBI:57972"/>
        <dbReference type="ChEBI" id="CHEBI:64428"/>
        <dbReference type="EC" id="2.8.1.7"/>
    </reaction>
</comment>
<comment type="function">
    <text evidence="8">Catalyzes the removal of elemental sulfur and selenium atoms from L-cysteine, L-cystine, L-selenocysteine, and L-selenocystine to produce L-alanine.</text>
</comment>
<keyword evidence="5 8" id="KW-0663">Pyridoxal phosphate</keyword>
<feature type="domain" description="Aminotransferase class V" evidence="10">
    <location>
        <begin position="47"/>
        <end position="445"/>
    </location>
</feature>
<dbReference type="GO" id="GO:0031071">
    <property type="term" value="F:cysteine desulfurase activity"/>
    <property type="evidence" value="ECO:0007669"/>
    <property type="project" value="UniProtKB-UniRule"/>
</dbReference>
<evidence type="ECO:0000313" key="11">
    <source>
        <dbReference type="EMBL" id="PWJ47477.1"/>
    </source>
</evidence>
<dbReference type="EMBL" id="QGDQ01000037">
    <property type="protein sequence ID" value="PWJ47477.1"/>
    <property type="molecule type" value="Genomic_DNA"/>
</dbReference>
<evidence type="ECO:0000256" key="5">
    <source>
        <dbReference type="ARBA" id="ARBA00022898"/>
    </source>
</evidence>
<evidence type="ECO:0000256" key="8">
    <source>
        <dbReference type="RuleBase" id="RU004506"/>
    </source>
</evidence>
<dbReference type="InterPro" id="IPR015421">
    <property type="entry name" value="PyrdxlP-dep_Trfase_major"/>
</dbReference>
<evidence type="ECO:0000313" key="12">
    <source>
        <dbReference type="Proteomes" id="UP000245469"/>
    </source>
</evidence>
<dbReference type="InterPro" id="IPR010970">
    <property type="entry name" value="Cys_dSase_SufS"/>
</dbReference>
<dbReference type="Gene3D" id="3.90.1150.10">
    <property type="entry name" value="Aspartate Aminotransferase, domain 1"/>
    <property type="match status" value="1"/>
</dbReference>
<feature type="region of interest" description="Disordered" evidence="9">
    <location>
        <begin position="1"/>
        <end position="22"/>
    </location>
</feature>
<proteinExistence type="inferred from homology"/>
<dbReference type="PANTHER" id="PTHR43586:SF8">
    <property type="entry name" value="CYSTEINE DESULFURASE 1, CHLOROPLASTIC"/>
    <property type="match status" value="1"/>
</dbReference>